<accession>A0ABT5KE20</accession>
<keyword evidence="2" id="KW-1185">Reference proteome</keyword>
<evidence type="ECO:0008006" key="3">
    <source>
        <dbReference type="Google" id="ProtNLM"/>
    </source>
</evidence>
<organism evidence="1 2">
    <name type="scientific">Roseateles albus</name>
    <dbReference type="NCBI Taxonomy" id="2987525"/>
    <lineage>
        <taxon>Bacteria</taxon>
        <taxon>Pseudomonadati</taxon>
        <taxon>Pseudomonadota</taxon>
        <taxon>Betaproteobacteria</taxon>
        <taxon>Burkholderiales</taxon>
        <taxon>Sphaerotilaceae</taxon>
        <taxon>Roseateles</taxon>
    </lineage>
</organism>
<dbReference type="Proteomes" id="UP001221189">
    <property type="component" value="Unassembled WGS sequence"/>
</dbReference>
<name>A0ABT5KE20_9BURK</name>
<reference evidence="1 2" key="1">
    <citation type="submission" date="2022-10" db="EMBL/GenBank/DDBJ databases">
        <title>Paucibacter sp. hw1 Genome sequencing.</title>
        <authorList>
            <person name="Park S."/>
        </authorList>
    </citation>
    <scope>NUCLEOTIDE SEQUENCE [LARGE SCALE GENOMIC DNA]</scope>
    <source>
        <strain evidence="2">hw1</strain>
    </source>
</reference>
<dbReference type="RefSeq" id="WP_273600404.1">
    <property type="nucleotide sequence ID" value="NZ_JAQQXT010000006.1"/>
</dbReference>
<proteinExistence type="predicted"/>
<protein>
    <recommendedName>
        <fullName evidence="3">Bacterial Ig domain-containing protein</fullName>
    </recommendedName>
</protein>
<sequence length="687" mass="69504">MHSPFPSASSLPGRSVRRSFKAGISLLGAAPALALSLLCALTLSACGGGGGSADSGGNTNPGTTPPGVTTFTVTPTLNGVAALGAPLTNAQVKVMDGNGAVVGSASTRPSDGSYSLSLSNKVLKAPLLVQVSGIDAAGNPQVLHSAVPIMDAAKPAMTANITPLSNAIVALALGSDPQPVFASSAASAAAMAAPAASAASAAGEFVKSMIKTQLSDLKFTNAAALDLLGDASFAADKSAQDLLLESLRVQLSKNNKGVEQLLISNKLSTSPTPEVQVSLAAAQTELLKTTGGTPATAITSTLKLASTAKATLDNLPLLDELAKGLNALISQGKTAADFKAAAQLSAYTQHNSGDKDAIAAKLADFAIKKGQLGRFMVTGCADDALLVGLCKKVLVSANVSDASGALLAQFSDAVSFTKGANATTPGQWGLVGNGKGFAVNVYPVSVIHLGNDGAAIAAGAAGSAPNPWVGIQVAIQGQSTTATPTKLMDTATVQLQSGYSIPFAYCSRKLLCLSDTPGATSVKPTGSITELVLKQSALGWLGSAESQRGAKYTASFTLDDKPLAETRVAYLPADVPTDAPTARFPAIDGLSSGKPLTAEAIRAGLTINFAAWAAANPDMRLISVRVLLVGWILPLFVDTEPPNAPLTTLTLTPVALPNSATVSAEVWLGAQDSAGRRYYTRYALPTQ</sequence>
<dbReference type="EMBL" id="JAQQXT010000006">
    <property type="protein sequence ID" value="MDC8772179.1"/>
    <property type="molecule type" value="Genomic_DNA"/>
</dbReference>
<evidence type="ECO:0000313" key="2">
    <source>
        <dbReference type="Proteomes" id="UP001221189"/>
    </source>
</evidence>
<gene>
    <name evidence="1" type="ORF">PRZ03_11410</name>
</gene>
<evidence type="ECO:0000313" key="1">
    <source>
        <dbReference type="EMBL" id="MDC8772179.1"/>
    </source>
</evidence>
<comment type="caution">
    <text evidence="1">The sequence shown here is derived from an EMBL/GenBank/DDBJ whole genome shotgun (WGS) entry which is preliminary data.</text>
</comment>